<name>A0A6J5FMT1_9BURK</name>
<protein>
    <submittedName>
        <fullName evidence="1">Uncharacterized protein</fullName>
    </submittedName>
</protein>
<reference evidence="1 2" key="1">
    <citation type="submission" date="2020-04" db="EMBL/GenBank/DDBJ databases">
        <authorList>
            <person name="De Canck E."/>
        </authorList>
    </citation>
    <scope>NUCLEOTIDE SEQUENCE [LARGE SCALE GENOMIC DNA]</scope>
    <source>
        <strain evidence="1 2">LMG 28688</strain>
    </source>
</reference>
<dbReference type="EMBL" id="CADIKL010000006">
    <property type="protein sequence ID" value="CAB3783140.1"/>
    <property type="molecule type" value="Genomic_DNA"/>
</dbReference>
<dbReference type="Proteomes" id="UP000494119">
    <property type="component" value="Unassembled WGS sequence"/>
</dbReference>
<evidence type="ECO:0000313" key="1">
    <source>
        <dbReference type="EMBL" id="CAB3783140.1"/>
    </source>
</evidence>
<dbReference type="RefSeq" id="WP_175194550.1">
    <property type="nucleotide sequence ID" value="NZ_CADIKL010000006.1"/>
</dbReference>
<accession>A0A6J5FMT1</accession>
<sequence>MDLDNLIAQMGETLAAPITAQRMAFVVLVNALHAKGLIDRSDIAGQLEATARAMPPEVISPESISKHLYAIAEAIRTSTTQVERNSIQ</sequence>
<evidence type="ECO:0000313" key="2">
    <source>
        <dbReference type="Proteomes" id="UP000494119"/>
    </source>
</evidence>
<keyword evidence="2" id="KW-1185">Reference proteome</keyword>
<gene>
    <name evidence="1" type="ORF">LMG28688_01587</name>
</gene>
<dbReference type="AlphaFoldDB" id="A0A6J5FMT1"/>
<organism evidence="1 2">
    <name type="scientific">Paraburkholderia caffeinitolerans</name>
    <dbReference type="NCBI Taxonomy" id="1723730"/>
    <lineage>
        <taxon>Bacteria</taxon>
        <taxon>Pseudomonadati</taxon>
        <taxon>Pseudomonadota</taxon>
        <taxon>Betaproteobacteria</taxon>
        <taxon>Burkholderiales</taxon>
        <taxon>Burkholderiaceae</taxon>
        <taxon>Paraburkholderia</taxon>
    </lineage>
</organism>
<proteinExistence type="predicted"/>